<evidence type="ECO:0000256" key="4">
    <source>
        <dbReference type="RuleBase" id="RU004241"/>
    </source>
</evidence>
<dbReference type="GO" id="GO:0000302">
    <property type="term" value="P:response to reactive oxygen species"/>
    <property type="evidence" value="ECO:0007669"/>
    <property type="project" value="TreeGrafter"/>
</dbReference>
<evidence type="ECO:0000256" key="2">
    <source>
        <dbReference type="ARBA" id="ARBA00022617"/>
    </source>
</evidence>
<protein>
    <recommendedName>
        <fullName evidence="5">Peroxidase</fullName>
        <ecNumber evidence="5">1.11.1.-</ecNumber>
    </recommendedName>
</protein>
<gene>
    <name evidence="7" type="ORF">LARI1_G006844</name>
</gene>
<keyword evidence="5" id="KW-0732">Signal</keyword>
<name>A0A8T9BA34_9HELO</name>
<keyword evidence="3 5" id="KW-0560">Oxidoreductase</keyword>
<dbReference type="InterPro" id="IPR044831">
    <property type="entry name" value="Ccp1-like"/>
</dbReference>
<evidence type="ECO:0000256" key="3">
    <source>
        <dbReference type="ARBA" id="ARBA00023002"/>
    </source>
</evidence>
<dbReference type="PRINTS" id="PR00458">
    <property type="entry name" value="PEROXIDASE"/>
</dbReference>
<dbReference type="GO" id="GO:0004601">
    <property type="term" value="F:peroxidase activity"/>
    <property type="evidence" value="ECO:0007669"/>
    <property type="project" value="UniProtKB-KW"/>
</dbReference>
<evidence type="ECO:0000256" key="5">
    <source>
        <dbReference type="RuleBase" id="RU363051"/>
    </source>
</evidence>
<dbReference type="PANTHER" id="PTHR31356">
    <property type="entry name" value="THYLAKOID LUMENAL 29 KDA PROTEIN, CHLOROPLASTIC-RELATED"/>
    <property type="match status" value="1"/>
</dbReference>
<dbReference type="EMBL" id="QGMF01000348">
    <property type="protein sequence ID" value="TVY16597.1"/>
    <property type="molecule type" value="Genomic_DNA"/>
</dbReference>
<dbReference type="GO" id="GO:0020037">
    <property type="term" value="F:heme binding"/>
    <property type="evidence" value="ECO:0007669"/>
    <property type="project" value="UniProtKB-UniRule"/>
</dbReference>
<sequence>MIFSRLPILNLLPFLAPTSSTFFYPTVQSSLLEHILVDTHGAHASDFIDAITPCTNYVSGSQTLGRITSAQWIRVAFHDFVTADVAAGTGGLDASIGFETLRGENAGSAMNDSLRFFRPRVSSKIATADFIALSVVMSVGNCGGPQIPLRGGRVDATGAGASGVPAPDSSLEETLGFFGGAGFNKVDSIGLTACGHTMGNVHHGGFPTVVGAETVSDNNTNGGVHFDSTVATFDSLVVHEYLNGTGNRGGPLVTSFNVSSRSDLRLYESDNNVTMAGLATQGNVFFDTCVNLFQRMLDTVPTGVVLSDIVEPMSVKPINATLDFDNDGNLVFTGYIRTLAPGTSAAPQSLTLTTSLNEPGLHLSPESKTGSSIFGPTTFFPFSTPISKPEAFTSFTVSAPGISSQSFAVQSRAFVVPSLTTVTATNTTTATVRFSVAARQGFGGYASRVVKRGGAEAPRVSVQAPVAQEGTLGPRIETFDGVAVASVGQKAGYDVWEGGVAVYDWTLGPVSISVLDGKGVEVDVAMVG</sequence>
<reference evidence="7 8" key="1">
    <citation type="submission" date="2018-05" db="EMBL/GenBank/DDBJ databases">
        <title>Whole genome sequencing for identification of molecular markers to develop diagnostic detection tools for the regulated plant pathogen Lachnellula willkommii.</title>
        <authorList>
            <person name="Giroux E."/>
            <person name="Bilodeau G."/>
        </authorList>
    </citation>
    <scope>NUCLEOTIDE SEQUENCE [LARGE SCALE GENOMIC DNA]</scope>
    <source>
        <strain evidence="7 8">CBS 203.66</strain>
    </source>
</reference>
<dbReference type="GO" id="GO:0034599">
    <property type="term" value="P:cellular response to oxidative stress"/>
    <property type="evidence" value="ECO:0007669"/>
    <property type="project" value="InterPro"/>
</dbReference>
<dbReference type="Gene3D" id="1.10.520.10">
    <property type="match status" value="1"/>
</dbReference>
<dbReference type="SUPFAM" id="SSF48113">
    <property type="entry name" value="Heme-dependent peroxidases"/>
    <property type="match status" value="1"/>
</dbReference>
<dbReference type="Pfam" id="PF00141">
    <property type="entry name" value="peroxidase"/>
    <property type="match status" value="1"/>
</dbReference>
<dbReference type="GO" id="GO:0046872">
    <property type="term" value="F:metal ion binding"/>
    <property type="evidence" value="ECO:0007669"/>
    <property type="project" value="UniProtKB-UniRule"/>
</dbReference>
<dbReference type="GO" id="GO:0042744">
    <property type="term" value="P:hydrogen peroxide catabolic process"/>
    <property type="evidence" value="ECO:0007669"/>
    <property type="project" value="TreeGrafter"/>
</dbReference>
<dbReference type="InterPro" id="IPR010255">
    <property type="entry name" value="Haem_peroxidase_sf"/>
</dbReference>
<dbReference type="AlphaFoldDB" id="A0A8T9BA34"/>
<accession>A0A8T9BA34</accession>
<dbReference type="EC" id="1.11.1.-" evidence="5"/>
<keyword evidence="8" id="KW-1185">Reference proteome</keyword>
<evidence type="ECO:0000259" key="6">
    <source>
        <dbReference type="PROSITE" id="PS50873"/>
    </source>
</evidence>
<keyword evidence="2" id="KW-0479">Metal-binding</keyword>
<dbReference type="Proteomes" id="UP000469559">
    <property type="component" value="Unassembled WGS sequence"/>
</dbReference>
<comment type="similarity">
    <text evidence="4">Belongs to the peroxidase family.</text>
</comment>
<evidence type="ECO:0000313" key="7">
    <source>
        <dbReference type="EMBL" id="TVY16597.1"/>
    </source>
</evidence>
<dbReference type="PROSITE" id="PS50873">
    <property type="entry name" value="PEROXIDASE_4"/>
    <property type="match status" value="1"/>
</dbReference>
<feature type="signal peptide" evidence="5">
    <location>
        <begin position="1"/>
        <end position="20"/>
    </location>
</feature>
<dbReference type="InterPro" id="IPR002016">
    <property type="entry name" value="Haem_peroxidase"/>
</dbReference>
<evidence type="ECO:0000256" key="1">
    <source>
        <dbReference type="ARBA" id="ARBA00022559"/>
    </source>
</evidence>
<keyword evidence="2" id="KW-0408">Iron</keyword>
<proteinExistence type="inferred from homology"/>
<keyword evidence="1 5" id="KW-0575">Peroxidase</keyword>
<keyword evidence="2" id="KW-0349">Heme</keyword>
<feature type="domain" description="Plant heme peroxidase family profile" evidence="6">
    <location>
        <begin position="68"/>
        <end position="344"/>
    </location>
</feature>
<organism evidence="7 8">
    <name type="scientific">Lachnellula arida</name>
    <dbReference type="NCBI Taxonomy" id="1316785"/>
    <lineage>
        <taxon>Eukaryota</taxon>
        <taxon>Fungi</taxon>
        <taxon>Dikarya</taxon>
        <taxon>Ascomycota</taxon>
        <taxon>Pezizomycotina</taxon>
        <taxon>Leotiomycetes</taxon>
        <taxon>Helotiales</taxon>
        <taxon>Lachnaceae</taxon>
        <taxon>Lachnellula</taxon>
    </lineage>
</organism>
<dbReference type="OrthoDB" id="5985073at2759"/>
<comment type="caution">
    <text evidence="7">The sequence shown here is derived from an EMBL/GenBank/DDBJ whole genome shotgun (WGS) entry which is preliminary data.</text>
</comment>
<evidence type="ECO:0000313" key="8">
    <source>
        <dbReference type="Proteomes" id="UP000469559"/>
    </source>
</evidence>
<feature type="chain" id="PRO_5035958751" description="Peroxidase" evidence="5">
    <location>
        <begin position="21"/>
        <end position="528"/>
    </location>
</feature>
<dbReference type="PANTHER" id="PTHR31356:SF53">
    <property type="entry name" value="HEME PEROXIDASE"/>
    <property type="match status" value="1"/>
</dbReference>